<keyword evidence="1 2" id="KW-0378">Hydrolase</keyword>
<dbReference type="Proteomes" id="UP000017820">
    <property type="component" value="Unassembled WGS sequence"/>
</dbReference>
<dbReference type="RefSeq" id="WP_023398951.1">
    <property type="nucleotide sequence ID" value="NZ_AUSV01000035.1"/>
</dbReference>
<sequence length="175" mass="19886">MATKRLFFGIGLAKSDALDIQSWLAQHVSANKAPTLMRNWHLTLAFLGQVDSQREDAMVEFAKTLAAPPFQLHFSQTGYWSHNGIFYLRPDHTNAHHLLQLAEPLRLCAERQGLYRNPYPFSPHITLFRGVKPTPQVNSPLMPFSIAVTQFHLYHSHSQADGLHYSPIHTFKLSA</sequence>
<dbReference type="AlphaFoldDB" id="V4JEN1"/>
<dbReference type="HAMAP" id="MF_01940">
    <property type="entry name" value="RNA_CPDase"/>
    <property type="match status" value="1"/>
</dbReference>
<dbReference type="GO" id="GO:0004113">
    <property type="term" value="F:2',3'-cyclic-nucleotide 3'-phosphodiesterase activity"/>
    <property type="evidence" value="ECO:0007669"/>
    <property type="project" value="InterPro"/>
</dbReference>
<feature type="short sequence motif" description="HXTX 2" evidence="2">
    <location>
        <begin position="124"/>
        <end position="127"/>
    </location>
</feature>
<dbReference type="PATRIC" id="fig|1353533.3.peg.2023"/>
<feature type="short sequence motif" description="HXTX 1" evidence="2">
    <location>
        <begin position="41"/>
        <end position="44"/>
    </location>
</feature>
<dbReference type="InterPro" id="IPR004175">
    <property type="entry name" value="RNA_CPDase"/>
</dbReference>
<dbReference type="Gene3D" id="3.90.1140.10">
    <property type="entry name" value="Cyclic phosphodiesterase"/>
    <property type="match status" value="1"/>
</dbReference>
<dbReference type="PANTHER" id="PTHR35561">
    <property type="entry name" value="RNA 2',3'-CYCLIC PHOSPHODIESTERASE"/>
    <property type="match status" value="1"/>
</dbReference>
<dbReference type="EMBL" id="AUSV01000035">
    <property type="protein sequence ID" value="ESP93492.1"/>
    <property type="molecule type" value="Genomic_DNA"/>
</dbReference>
<dbReference type="GO" id="GO:0008664">
    <property type="term" value="F:RNA 2',3'-cyclic 3'-phosphodiesterase activity"/>
    <property type="evidence" value="ECO:0007669"/>
    <property type="project" value="UniProtKB-EC"/>
</dbReference>
<accession>V4JEN1</accession>
<comment type="catalytic activity">
    <reaction evidence="2">
        <text>a 3'-end 2',3'-cyclophospho-ribonucleotide-RNA + H2O = a 3'-end 2'-phospho-ribonucleotide-RNA + H(+)</text>
        <dbReference type="Rhea" id="RHEA:11828"/>
        <dbReference type="Rhea" id="RHEA-COMP:10464"/>
        <dbReference type="Rhea" id="RHEA-COMP:17353"/>
        <dbReference type="ChEBI" id="CHEBI:15377"/>
        <dbReference type="ChEBI" id="CHEBI:15378"/>
        <dbReference type="ChEBI" id="CHEBI:83064"/>
        <dbReference type="ChEBI" id="CHEBI:173113"/>
        <dbReference type="EC" id="3.1.4.58"/>
    </reaction>
</comment>
<dbReference type="PANTHER" id="PTHR35561:SF1">
    <property type="entry name" value="RNA 2',3'-CYCLIC PHOSPHODIESTERASE"/>
    <property type="match status" value="1"/>
</dbReference>
<dbReference type="InterPro" id="IPR009097">
    <property type="entry name" value="Cyclic_Pdiesterase"/>
</dbReference>
<protein>
    <recommendedName>
        <fullName evidence="2">RNA 2',3'-cyclic phosphodiesterase</fullName>
        <shortName evidence="2">RNA 2',3'-CPDase</shortName>
        <ecNumber evidence="2">3.1.4.58</ecNumber>
    </recommendedName>
</protein>
<dbReference type="Pfam" id="PF13563">
    <property type="entry name" value="2_5_RNA_ligase2"/>
    <property type="match status" value="1"/>
</dbReference>
<organism evidence="3 4">
    <name type="scientific">Pseudoalteromonas luteoviolacea (strain 2ta16)</name>
    <dbReference type="NCBI Taxonomy" id="1353533"/>
    <lineage>
        <taxon>Bacteria</taxon>
        <taxon>Pseudomonadati</taxon>
        <taxon>Pseudomonadota</taxon>
        <taxon>Gammaproteobacteria</taxon>
        <taxon>Alteromonadales</taxon>
        <taxon>Pseudoalteromonadaceae</taxon>
        <taxon>Pseudoalteromonas</taxon>
    </lineage>
</organism>
<reference evidence="3 4" key="1">
    <citation type="submission" date="2013-07" db="EMBL/GenBank/DDBJ databases">
        <title>Draft genome sequence of Pseudoalteromonas luteoviolacea 2ta16.</title>
        <authorList>
            <person name="Allen E.E."/>
            <person name="Azam F."/>
            <person name="Podell S."/>
        </authorList>
    </citation>
    <scope>NUCLEOTIDE SEQUENCE [LARGE SCALE GENOMIC DNA]</scope>
    <source>
        <strain evidence="3 4">2ta16</strain>
    </source>
</reference>
<evidence type="ECO:0000313" key="4">
    <source>
        <dbReference type="Proteomes" id="UP000017820"/>
    </source>
</evidence>
<comment type="caution">
    <text evidence="3">The sequence shown here is derived from an EMBL/GenBank/DDBJ whole genome shotgun (WGS) entry which is preliminary data.</text>
</comment>
<comment type="function">
    <text evidence="2">Hydrolyzes RNA 2',3'-cyclic phosphodiester to an RNA 2'-phosphomonoester.</text>
</comment>
<evidence type="ECO:0000313" key="3">
    <source>
        <dbReference type="EMBL" id="ESP93492.1"/>
    </source>
</evidence>
<gene>
    <name evidence="3" type="ORF">PL2TA16_03071</name>
</gene>
<keyword evidence="3" id="KW-0436">Ligase</keyword>
<dbReference type="NCBIfam" id="TIGR02258">
    <property type="entry name" value="2_5_ligase"/>
    <property type="match status" value="1"/>
</dbReference>
<name>V4JEN1_PSEL2</name>
<evidence type="ECO:0000256" key="2">
    <source>
        <dbReference type="HAMAP-Rule" id="MF_01940"/>
    </source>
</evidence>
<dbReference type="EC" id="3.1.4.58" evidence="2"/>
<comment type="similarity">
    <text evidence="2">Belongs to the 2H phosphoesterase superfamily. ThpR family.</text>
</comment>
<evidence type="ECO:0000256" key="1">
    <source>
        <dbReference type="ARBA" id="ARBA00022801"/>
    </source>
</evidence>
<feature type="active site" description="Proton acceptor" evidence="2">
    <location>
        <position position="124"/>
    </location>
</feature>
<dbReference type="SUPFAM" id="SSF55144">
    <property type="entry name" value="LigT-like"/>
    <property type="match status" value="1"/>
</dbReference>
<proteinExistence type="inferred from homology"/>
<feature type="active site" description="Proton donor" evidence="2">
    <location>
        <position position="41"/>
    </location>
</feature>
<dbReference type="GO" id="GO:0016874">
    <property type="term" value="F:ligase activity"/>
    <property type="evidence" value="ECO:0007669"/>
    <property type="project" value="UniProtKB-KW"/>
</dbReference>